<sequence>MVRCPLVSRSSRTCNFSH</sequence>
<protein>
    <submittedName>
        <fullName evidence="1">ERL1d</fullName>
    </submittedName>
</protein>
<reference evidence="1" key="1">
    <citation type="submission" date="2014-09" db="EMBL/GenBank/DDBJ databases">
        <authorList>
            <person name="Magalhaes I.L.F."/>
            <person name="Oliveira U."/>
            <person name="Santos F.R."/>
            <person name="Vidigal T.H.D.A."/>
            <person name="Brescovit A.D."/>
            <person name="Santos A.J."/>
        </authorList>
    </citation>
    <scope>NUCLEOTIDE SEQUENCE</scope>
    <source>
        <tissue evidence="1">Shoot tissue taken approximately 20 cm above the soil surface</tissue>
    </source>
</reference>
<proteinExistence type="predicted"/>
<dbReference type="AlphaFoldDB" id="A0A0A9TAK3"/>
<reference evidence="1" key="2">
    <citation type="journal article" date="2015" name="Data Brief">
        <title>Shoot transcriptome of the giant reed, Arundo donax.</title>
        <authorList>
            <person name="Barrero R.A."/>
            <person name="Guerrero F.D."/>
            <person name="Moolhuijzen P."/>
            <person name="Goolsby J.A."/>
            <person name="Tidwell J."/>
            <person name="Bellgard S.E."/>
            <person name="Bellgard M.I."/>
        </authorList>
    </citation>
    <scope>NUCLEOTIDE SEQUENCE</scope>
    <source>
        <tissue evidence="1">Shoot tissue taken approximately 20 cm above the soil surface</tissue>
    </source>
</reference>
<evidence type="ECO:0000313" key="1">
    <source>
        <dbReference type="EMBL" id="JAD34607.1"/>
    </source>
</evidence>
<organism evidence="1">
    <name type="scientific">Arundo donax</name>
    <name type="common">Giant reed</name>
    <name type="synonym">Donax arundinaceus</name>
    <dbReference type="NCBI Taxonomy" id="35708"/>
    <lineage>
        <taxon>Eukaryota</taxon>
        <taxon>Viridiplantae</taxon>
        <taxon>Streptophyta</taxon>
        <taxon>Embryophyta</taxon>
        <taxon>Tracheophyta</taxon>
        <taxon>Spermatophyta</taxon>
        <taxon>Magnoliopsida</taxon>
        <taxon>Liliopsida</taxon>
        <taxon>Poales</taxon>
        <taxon>Poaceae</taxon>
        <taxon>PACMAD clade</taxon>
        <taxon>Arundinoideae</taxon>
        <taxon>Arundineae</taxon>
        <taxon>Arundo</taxon>
    </lineage>
</organism>
<dbReference type="EMBL" id="GBRH01263288">
    <property type="protein sequence ID" value="JAD34607.1"/>
    <property type="molecule type" value="Transcribed_RNA"/>
</dbReference>
<accession>A0A0A9TAK3</accession>
<name>A0A0A9TAK3_ARUDO</name>